<dbReference type="EMBL" id="JAHDVG010000482">
    <property type="protein sequence ID" value="KAH1173181.1"/>
    <property type="molecule type" value="Genomic_DNA"/>
</dbReference>
<keyword evidence="2" id="KW-1185">Reference proteome</keyword>
<protein>
    <submittedName>
        <fullName evidence="1">Uncharacterized protein</fullName>
    </submittedName>
</protein>
<gene>
    <name evidence="1" type="ORF">KIL84_017020</name>
</gene>
<accession>A0A9D3X4K2</accession>
<evidence type="ECO:0000313" key="1">
    <source>
        <dbReference type="EMBL" id="KAH1173181.1"/>
    </source>
</evidence>
<feature type="non-terminal residue" evidence="1">
    <location>
        <position position="116"/>
    </location>
</feature>
<dbReference type="AlphaFoldDB" id="A0A9D3X4K2"/>
<organism evidence="1 2">
    <name type="scientific">Mauremys mutica</name>
    <name type="common">yellowpond turtle</name>
    <dbReference type="NCBI Taxonomy" id="74926"/>
    <lineage>
        <taxon>Eukaryota</taxon>
        <taxon>Metazoa</taxon>
        <taxon>Chordata</taxon>
        <taxon>Craniata</taxon>
        <taxon>Vertebrata</taxon>
        <taxon>Euteleostomi</taxon>
        <taxon>Archelosauria</taxon>
        <taxon>Testudinata</taxon>
        <taxon>Testudines</taxon>
        <taxon>Cryptodira</taxon>
        <taxon>Durocryptodira</taxon>
        <taxon>Testudinoidea</taxon>
        <taxon>Geoemydidae</taxon>
        <taxon>Geoemydinae</taxon>
        <taxon>Mauremys</taxon>
    </lineage>
</organism>
<reference evidence="1" key="1">
    <citation type="submission" date="2021-09" db="EMBL/GenBank/DDBJ databases">
        <title>The genome of Mauremys mutica provides insights into the evolution of semi-aquatic lifestyle.</title>
        <authorList>
            <person name="Gong S."/>
            <person name="Gao Y."/>
        </authorList>
    </citation>
    <scope>NUCLEOTIDE SEQUENCE</scope>
    <source>
        <strain evidence="1">MM-2020</strain>
        <tissue evidence="1">Muscle</tissue>
    </source>
</reference>
<sequence length="116" mass="12936">IFAWQYRTRKHRSRMSLPLAAVHRDRAPGIQRKRIPPPILQKPSCPVNDSHFQCSSYNDSGPDPEKCRAPVTHTDVGGSNPKDLTWFSLGGLTHAKAPVISMGFELIKNSSSSWDP</sequence>
<dbReference type="Proteomes" id="UP000827986">
    <property type="component" value="Unassembled WGS sequence"/>
</dbReference>
<name>A0A9D3X4K2_9SAUR</name>
<comment type="caution">
    <text evidence="1">The sequence shown here is derived from an EMBL/GenBank/DDBJ whole genome shotgun (WGS) entry which is preliminary data.</text>
</comment>
<proteinExistence type="predicted"/>
<evidence type="ECO:0000313" key="2">
    <source>
        <dbReference type="Proteomes" id="UP000827986"/>
    </source>
</evidence>